<feature type="transmembrane region" description="Helical" evidence="1">
    <location>
        <begin position="53"/>
        <end position="71"/>
    </location>
</feature>
<protein>
    <submittedName>
        <fullName evidence="2">Uncharacterized protein</fullName>
    </submittedName>
</protein>
<keyword evidence="1" id="KW-1133">Transmembrane helix</keyword>
<accession>A0A1I6GJ16</accession>
<evidence type="ECO:0000256" key="1">
    <source>
        <dbReference type="SAM" id="Phobius"/>
    </source>
</evidence>
<dbReference type="Pfam" id="PF20587">
    <property type="entry name" value="DUF6789"/>
    <property type="match status" value="1"/>
</dbReference>
<dbReference type="OrthoDB" id="342717at2157"/>
<dbReference type="Proteomes" id="UP000243250">
    <property type="component" value="Unassembled WGS sequence"/>
</dbReference>
<dbReference type="EMBL" id="FOYS01000002">
    <property type="protein sequence ID" value="SFR42129.1"/>
    <property type="molecule type" value="Genomic_DNA"/>
</dbReference>
<name>A0A1I6GJ16_9EURY</name>
<feature type="transmembrane region" description="Helical" evidence="1">
    <location>
        <begin position="80"/>
        <end position="97"/>
    </location>
</feature>
<proteinExistence type="predicted"/>
<keyword evidence="1" id="KW-0472">Membrane</keyword>
<dbReference type="STRING" id="555875.SAMN04488124_1112"/>
<keyword evidence="1" id="KW-0812">Transmembrane</keyword>
<sequence length="151" mass="15765">MNRPLAAVAGGLSGTTVLTVLLLLFEVETRSQIGMFEVVARFVGVPDSTTVGFLLFVTAGVLAWPLLFVALEERIPGDDPALKGMALGVALWIPFVVLGRGELAGAIVFAFGGLTLVAHLAYGYVTGAVYARLAGREPATEVFGDGTELRG</sequence>
<dbReference type="InterPro" id="IPR046739">
    <property type="entry name" value="DUF6789"/>
</dbReference>
<dbReference type="AlphaFoldDB" id="A0A1I6GJ16"/>
<dbReference type="RefSeq" id="WP_089877685.1">
    <property type="nucleotide sequence ID" value="NZ_FOYS01000002.1"/>
</dbReference>
<evidence type="ECO:0000313" key="3">
    <source>
        <dbReference type="Proteomes" id="UP000243250"/>
    </source>
</evidence>
<reference evidence="3" key="1">
    <citation type="submission" date="2016-10" db="EMBL/GenBank/DDBJ databases">
        <authorList>
            <person name="Varghese N."/>
            <person name="Submissions S."/>
        </authorList>
    </citation>
    <scope>NUCLEOTIDE SEQUENCE [LARGE SCALE GENOMIC DNA]</scope>
    <source>
        <strain evidence="3">CGMCC 1.8711</strain>
    </source>
</reference>
<gene>
    <name evidence="2" type="ORF">SAMN04488124_1112</name>
</gene>
<keyword evidence="3" id="KW-1185">Reference proteome</keyword>
<evidence type="ECO:0000313" key="2">
    <source>
        <dbReference type="EMBL" id="SFR42129.1"/>
    </source>
</evidence>
<organism evidence="2 3">
    <name type="scientific">Halogeometricum limi</name>
    <dbReference type="NCBI Taxonomy" id="555875"/>
    <lineage>
        <taxon>Archaea</taxon>
        <taxon>Methanobacteriati</taxon>
        <taxon>Methanobacteriota</taxon>
        <taxon>Stenosarchaea group</taxon>
        <taxon>Halobacteria</taxon>
        <taxon>Halobacteriales</taxon>
        <taxon>Haloferacaceae</taxon>
        <taxon>Halogeometricum</taxon>
    </lineage>
</organism>
<feature type="transmembrane region" description="Helical" evidence="1">
    <location>
        <begin position="103"/>
        <end position="125"/>
    </location>
</feature>